<dbReference type="AlphaFoldDB" id="A0A9W6H5J7"/>
<dbReference type="PROSITE" id="PS51746">
    <property type="entry name" value="PPM_2"/>
    <property type="match status" value="1"/>
</dbReference>
<dbReference type="SMART" id="SM00332">
    <property type="entry name" value="PP2Cc"/>
    <property type="match status" value="1"/>
</dbReference>
<dbReference type="Gene3D" id="3.60.40.10">
    <property type="entry name" value="PPM-type phosphatase domain"/>
    <property type="match status" value="1"/>
</dbReference>
<dbReference type="PANTHER" id="PTHR47992">
    <property type="entry name" value="PROTEIN PHOSPHATASE"/>
    <property type="match status" value="1"/>
</dbReference>
<dbReference type="Proteomes" id="UP001142462">
    <property type="component" value="Unassembled WGS sequence"/>
</dbReference>
<gene>
    <name evidence="3" type="ORF">GCM10017576_31780</name>
</gene>
<dbReference type="InterPro" id="IPR015655">
    <property type="entry name" value="PP2C"/>
</dbReference>
<dbReference type="CDD" id="cd00143">
    <property type="entry name" value="PP2Cc"/>
    <property type="match status" value="1"/>
</dbReference>
<accession>A0A9W6H5J7</accession>
<dbReference type="InterPro" id="IPR036457">
    <property type="entry name" value="PPM-type-like_dom_sf"/>
</dbReference>
<sequence length="269" mass="28498">MTAPITVAVGAATDTGRRRAINEDALLASAPVFLVADGMGGHDAGEVASRMAVAAFADLVGRDHLTVDEVREAVEAARRRIDAFSSSRETGAGTTLSGVVIVDVRGAGYWLALNIGDSRTYRLAGDRLEQISVDHSLVQELVDSGRLAEADAERDPRRNVITRALGAGSSERVDFWMLPASRGDRLLICSDGLPREVGRDQIAAILSAEDDPQTAASRLVEAAVARGGRDNVSVIVVDAVHVAWHDGDTGTRDIDADTRPREPVGGRRA</sequence>
<feature type="region of interest" description="Disordered" evidence="1">
    <location>
        <begin position="247"/>
        <end position="269"/>
    </location>
</feature>
<reference evidence="3" key="2">
    <citation type="submission" date="2023-01" db="EMBL/GenBank/DDBJ databases">
        <authorList>
            <person name="Sun Q."/>
            <person name="Evtushenko L."/>
        </authorList>
    </citation>
    <scope>NUCLEOTIDE SEQUENCE</scope>
    <source>
        <strain evidence="3">VKM Ac-1020</strain>
    </source>
</reference>
<protein>
    <submittedName>
        <fullName evidence="3">Serine/threonine protein phosphatase</fullName>
    </submittedName>
</protein>
<dbReference type="SMART" id="SM00331">
    <property type="entry name" value="PP2C_SIG"/>
    <property type="match status" value="1"/>
</dbReference>
<dbReference type="SUPFAM" id="SSF81606">
    <property type="entry name" value="PP2C-like"/>
    <property type="match status" value="1"/>
</dbReference>
<evidence type="ECO:0000256" key="1">
    <source>
        <dbReference type="SAM" id="MobiDB-lite"/>
    </source>
</evidence>
<dbReference type="Pfam" id="PF13672">
    <property type="entry name" value="PP2C_2"/>
    <property type="match status" value="1"/>
</dbReference>
<reference evidence="3" key="1">
    <citation type="journal article" date="2014" name="Int. J. Syst. Evol. Microbiol.">
        <title>Complete genome sequence of Corynebacterium casei LMG S-19264T (=DSM 44701T), isolated from a smear-ripened cheese.</title>
        <authorList>
            <consortium name="US DOE Joint Genome Institute (JGI-PGF)"/>
            <person name="Walter F."/>
            <person name="Albersmeier A."/>
            <person name="Kalinowski J."/>
            <person name="Ruckert C."/>
        </authorList>
    </citation>
    <scope>NUCLEOTIDE SEQUENCE</scope>
    <source>
        <strain evidence="3">VKM Ac-1020</strain>
    </source>
</reference>
<evidence type="ECO:0000313" key="3">
    <source>
        <dbReference type="EMBL" id="GLJ63047.1"/>
    </source>
</evidence>
<feature type="domain" description="PPM-type phosphatase" evidence="2">
    <location>
        <begin position="8"/>
        <end position="239"/>
    </location>
</feature>
<organism evidence="3 4">
    <name type="scientific">Microbacterium barkeri</name>
    <dbReference type="NCBI Taxonomy" id="33917"/>
    <lineage>
        <taxon>Bacteria</taxon>
        <taxon>Bacillati</taxon>
        <taxon>Actinomycetota</taxon>
        <taxon>Actinomycetes</taxon>
        <taxon>Micrococcales</taxon>
        <taxon>Microbacteriaceae</taxon>
        <taxon>Microbacterium</taxon>
    </lineage>
</organism>
<dbReference type="InterPro" id="IPR001932">
    <property type="entry name" value="PPM-type_phosphatase-like_dom"/>
</dbReference>
<evidence type="ECO:0000259" key="2">
    <source>
        <dbReference type="PROSITE" id="PS51746"/>
    </source>
</evidence>
<keyword evidence="4" id="KW-1185">Reference proteome</keyword>
<name>A0A9W6H5J7_9MICO</name>
<dbReference type="EMBL" id="BSEJ01000022">
    <property type="protein sequence ID" value="GLJ63047.1"/>
    <property type="molecule type" value="Genomic_DNA"/>
</dbReference>
<comment type="caution">
    <text evidence="3">The sequence shown here is derived from an EMBL/GenBank/DDBJ whole genome shotgun (WGS) entry which is preliminary data.</text>
</comment>
<evidence type="ECO:0000313" key="4">
    <source>
        <dbReference type="Proteomes" id="UP001142462"/>
    </source>
</evidence>
<dbReference type="RefSeq" id="WP_271174725.1">
    <property type="nucleotide sequence ID" value="NZ_BSEJ01000022.1"/>
</dbReference>
<proteinExistence type="predicted"/>
<dbReference type="GO" id="GO:0004722">
    <property type="term" value="F:protein serine/threonine phosphatase activity"/>
    <property type="evidence" value="ECO:0007669"/>
    <property type="project" value="InterPro"/>
</dbReference>